<evidence type="ECO:0000313" key="2">
    <source>
        <dbReference type="Proteomes" id="UP000566819"/>
    </source>
</evidence>
<dbReference type="AlphaFoldDB" id="A0A8H4RPW2"/>
<accession>A0A8H4RPW2</accession>
<proteinExistence type="predicted"/>
<comment type="caution">
    <text evidence="1">The sequence shown here is derived from an EMBL/GenBank/DDBJ whole genome shotgun (WGS) entry which is preliminary data.</text>
</comment>
<evidence type="ECO:0000313" key="1">
    <source>
        <dbReference type="EMBL" id="KAF4632257.1"/>
    </source>
</evidence>
<reference evidence="1 2" key="1">
    <citation type="submission" date="2020-03" db="EMBL/GenBank/DDBJ databases">
        <title>Draft Genome Sequence of Cudoniella acicularis.</title>
        <authorList>
            <person name="Buettner E."/>
            <person name="Kellner H."/>
        </authorList>
    </citation>
    <scope>NUCLEOTIDE SEQUENCE [LARGE SCALE GENOMIC DNA]</scope>
    <source>
        <strain evidence="1 2">DSM 108380</strain>
    </source>
</reference>
<dbReference type="EMBL" id="JAAMPI010000363">
    <property type="protein sequence ID" value="KAF4632257.1"/>
    <property type="molecule type" value="Genomic_DNA"/>
</dbReference>
<dbReference type="Proteomes" id="UP000566819">
    <property type="component" value="Unassembled WGS sequence"/>
</dbReference>
<name>A0A8H4RPW2_9HELO</name>
<protein>
    <submittedName>
        <fullName evidence="1">Uncharacterized protein</fullName>
    </submittedName>
</protein>
<sequence length="154" mass="17256">MSARDRWIDVAMATYEGSSQLCGFCGSLFHVKLDFQGDMGRMSEESKPCQSVEDFEKADNSFANHVLDGCHLCWLFWLYLSEDTRTGIEEAEWIEYNVIRPRTSDNASLDIQGLQQMWKSSDEGPPLGWSDLMLLVPDTGKSQVTSGSDLGSQS</sequence>
<organism evidence="1 2">
    <name type="scientific">Cudoniella acicularis</name>
    <dbReference type="NCBI Taxonomy" id="354080"/>
    <lineage>
        <taxon>Eukaryota</taxon>
        <taxon>Fungi</taxon>
        <taxon>Dikarya</taxon>
        <taxon>Ascomycota</taxon>
        <taxon>Pezizomycotina</taxon>
        <taxon>Leotiomycetes</taxon>
        <taxon>Helotiales</taxon>
        <taxon>Tricladiaceae</taxon>
        <taxon>Cudoniella</taxon>
    </lineage>
</organism>
<gene>
    <name evidence="1" type="ORF">G7Y89_g5875</name>
</gene>
<keyword evidence="2" id="KW-1185">Reference proteome</keyword>